<dbReference type="PROSITE" id="PS50294">
    <property type="entry name" value="WD_REPEATS_REGION"/>
    <property type="match status" value="14"/>
</dbReference>
<reference evidence="6" key="1">
    <citation type="journal article" date="2019" name="Int. J. Syst. Evol. Microbiol.">
        <title>The Global Catalogue of Microorganisms (GCM) 10K type strain sequencing project: providing services to taxonomists for standard genome sequencing and annotation.</title>
        <authorList>
            <consortium name="The Broad Institute Genomics Platform"/>
            <consortium name="The Broad Institute Genome Sequencing Center for Infectious Disease"/>
            <person name="Wu L."/>
            <person name="Ma J."/>
        </authorList>
    </citation>
    <scope>NUCLEOTIDE SEQUENCE [LARGE SCALE GENOMIC DNA]</scope>
    <source>
        <strain evidence="6">CCM 7526</strain>
    </source>
</reference>
<evidence type="ECO:0000259" key="4">
    <source>
        <dbReference type="Pfam" id="PF20703"/>
    </source>
</evidence>
<dbReference type="InterPro" id="IPR020472">
    <property type="entry name" value="WD40_PAC1"/>
</dbReference>
<dbReference type="Gene3D" id="2.130.10.10">
    <property type="entry name" value="YVTN repeat-like/Quinoprotein amine dehydrogenase"/>
    <property type="match status" value="6"/>
</dbReference>
<evidence type="ECO:0000256" key="3">
    <source>
        <dbReference type="PROSITE-ProRule" id="PRU00221"/>
    </source>
</evidence>
<dbReference type="CDD" id="cd00200">
    <property type="entry name" value="WD40"/>
    <property type="match status" value="2"/>
</dbReference>
<feature type="repeat" description="WD" evidence="3">
    <location>
        <begin position="1146"/>
        <end position="1187"/>
    </location>
</feature>
<dbReference type="PANTHER" id="PTHR19879">
    <property type="entry name" value="TRANSCRIPTION INITIATION FACTOR TFIID"/>
    <property type="match status" value="1"/>
</dbReference>
<organism evidence="5 6">
    <name type="scientific">Actinoplanes sichuanensis</name>
    <dbReference type="NCBI Taxonomy" id="512349"/>
    <lineage>
        <taxon>Bacteria</taxon>
        <taxon>Bacillati</taxon>
        <taxon>Actinomycetota</taxon>
        <taxon>Actinomycetes</taxon>
        <taxon>Micromonosporales</taxon>
        <taxon>Micromonosporaceae</taxon>
        <taxon>Actinoplanes</taxon>
    </lineage>
</organism>
<keyword evidence="2" id="KW-0677">Repeat</keyword>
<dbReference type="PANTHER" id="PTHR19879:SF9">
    <property type="entry name" value="TRANSCRIPTION INITIATION FACTOR TFIID SUBUNIT 5"/>
    <property type="match status" value="1"/>
</dbReference>
<accession>A0ABW4AT55</accession>
<dbReference type="PRINTS" id="PR00320">
    <property type="entry name" value="GPROTEINBRPT"/>
</dbReference>
<dbReference type="Gene3D" id="3.40.50.300">
    <property type="entry name" value="P-loop containing nucleotide triphosphate hydrolases"/>
    <property type="match status" value="1"/>
</dbReference>
<dbReference type="Pfam" id="PF00400">
    <property type="entry name" value="WD40"/>
    <property type="match status" value="9"/>
</dbReference>
<protein>
    <submittedName>
        <fullName evidence="5">Trypsin-like peptidase domain-containing protein</fullName>
    </submittedName>
</protein>
<feature type="repeat" description="WD" evidence="3">
    <location>
        <begin position="979"/>
        <end position="1020"/>
    </location>
</feature>
<feature type="domain" description="Novel STAND NTPase 1" evidence="4">
    <location>
        <begin position="183"/>
        <end position="595"/>
    </location>
</feature>
<feature type="repeat" description="WD" evidence="3">
    <location>
        <begin position="853"/>
        <end position="894"/>
    </location>
</feature>
<dbReference type="InterPro" id="IPR009003">
    <property type="entry name" value="Peptidase_S1_PA"/>
</dbReference>
<evidence type="ECO:0000313" key="5">
    <source>
        <dbReference type="EMBL" id="MFD1374081.1"/>
    </source>
</evidence>
<feature type="repeat" description="WD" evidence="3">
    <location>
        <begin position="727"/>
        <end position="768"/>
    </location>
</feature>
<dbReference type="PROSITE" id="PS50082">
    <property type="entry name" value="WD_REPEATS_2"/>
    <property type="match status" value="14"/>
</dbReference>
<dbReference type="InterPro" id="IPR015943">
    <property type="entry name" value="WD40/YVTN_repeat-like_dom_sf"/>
</dbReference>
<feature type="repeat" description="WD" evidence="3">
    <location>
        <begin position="1272"/>
        <end position="1313"/>
    </location>
</feature>
<dbReference type="Pfam" id="PF20703">
    <property type="entry name" value="nSTAND1"/>
    <property type="match status" value="1"/>
</dbReference>
<feature type="repeat" description="WD" evidence="3">
    <location>
        <begin position="1063"/>
        <end position="1104"/>
    </location>
</feature>
<dbReference type="RefSeq" id="WP_378079290.1">
    <property type="nucleotide sequence ID" value="NZ_JBHTMK010000079.1"/>
</dbReference>
<feature type="repeat" description="WD" evidence="3">
    <location>
        <begin position="1104"/>
        <end position="1145"/>
    </location>
</feature>
<name>A0ABW4AT55_9ACTN</name>
<dbReference type="SUPFAM" id="SSF52540">
    <property type="entry name" value="P-loop containing nucleoside triphosphate hydrolases"/>
    <property type="match status" value="1"/>
</dbReference>
<feature type="repeat" description="WD" evidence="3">
    <location>
        <begin position="811"/>
        <end position="852"/>
    </location>
</feature>
<evidence type="ECO:0000313" key="6">
    <source>
        <dbReference type="Proteomes" id="UP001597183"/>
    </source>
</evidence>
<comment type="caution">
    <text evidence="5">The sequence shown here is derived from an EMBL/GenBank/DDBJ whole genome shotgun (WGS) entry which is preliminary data.</text>
</comment>
<dbReference type="Gene3D" id="2.40.10.120">
    <property type="match status" value="1"/>
</dbReference>
<dbReference type="InterPro" id="IPR049052">
    <property type="entry name" value="nSTAND1"/>
</dbReference>
<feature type="repeat" description="WD" evidence="3">
    <location>
        <begin position="1230"/>
        <end position="1271"/>
    </location>
</feature>
<dbReference type="InterPro" id="IPR036322">
    <property type="entry name" value="WD40_repeat_dom_sf"/>
</dbReference>
<dbReference type="Proteomes" id="UP001597183">
    <property type="component" value="Unassembled WGS sequence"/>
</dbReference>
<dbReference type="InterPro" id="IPR019775">
    <property type="entry name" value="WD40_repeat_CS"/>
</dbReference>
<feature type="repeat" description="WD" evidence="3">
    <location>
        <begin position="937"/>
        <end position="978"/>
    </location>
</feature>
<dbReference type="EMBL" id="JBHTMK010000079">
    <property type="protein sequence ID" value="MFD1374081.1"/>
    <property type="molecule type" value="Genomic_DNA"/>
</dbReference>
<feature type="repeat" description="WD" evidence="3">
    <location>
        <begin position="895"/>
        <end position="936"/>
    </location>
</feature>
<feature type="repeat" description="WD" evidence="3">
    <location>
        <begin position="1021"/>
        <end position="1062"/>
    </location>
</feature>
<gene>
    <name evidence="5" type="ORF">ACFQ5G_52880</name>
</gene>
<dbReference type="Pfam" id="PF13365">
    <property type="entry name" value="Trypsin_2"/>
    <property type="match status" value="1"/>
</dbReference>
<evidence type="ECO:0000256" key="2">
    <source>
        <dbReference type="ARBA" id="ARBA00022737"/>
    </source>
</evidence>
<proteinExistence type="predicted"/>
<dbReference type="InterPro" id="IPR027417">
    <property type="entry name" value="P-loop_NTPase"/>
</dbReference>
<feature type="repeat" description="WD" evidence="3">
    <location>
        <begin position="769"/>
        <end position="810"/>
    </location>
</feature>
<dbReference type="SUPFAM" id="SSF50978">
    <property type="entry name" value="WD40 repeat-like"/>
    <property type="match status" value="2"/>
</dbReference>
<evidence type="ECO:0000256" key="1">
    <source>
        <dbReference type="ARBA" id="ARBA00022574"/>
    </source>
</evidence>
<keyword evidence="6" id="KW-1185">Reference proteome</keyword>
<dbReference type="PROSITE" id="PS00678">
    <property type="entry name" value="WD_REPEATS_1"/>
    <property type="match status" value="13"/>
</dbReference>
<dbReference type="Pfam" id="PF25173">
    <property type="entry name" value="Beta-prop_WDR3_1st"/>
    <property type="match status" value="1"/>
</dbReference>
<dbReference type="InterPro" id="IPR001680">
    <property type="entry name" value="WD40_rpt"/>
</dbReference>
<keyword evidence="1 3" id="KW-0853">WD repeat</keyword>
<dbReference type="SMART" id="SM00320">
    <property type="entry name" value="WD40"/>
    <property type="match status" value="14"/>
</dbReference>
<dbReference type="SUPFAM" id="SSF50494">
    <property type="entry name" value="Trypsin-like serine proteases"/>
    <property type="match status" value="1"/>
</dbReference>
<sequence>MGFLVANGVAVTCAHVVAAAGAEPGGQVCLAFPRLPGSPRTVAWIDPGAWRREEDVALLRLSDVPAGVTSLSLGSASESRGHRVSAFGVPDGGLRGRFGYARAGDVLIDADLGPLLQLAEANDVTAGFSGSPVIDEVTGLVVGMVTEIDRADQYQRGTGVAYATAAETLRQLDEALELRAVCPYRGLAPFGIEHKAWFHGRDTAVQRVVSSLTQRAVLLLGPSGSGKSSLVNAGVLAEVSAGRAAAGSDAWSVISVRPGQGLLGELDQAGLPGASTLGLAGAIRTCVASLPSGSRLLLIIDQFEEIFTHQDSSGSAVPGGSDARGLLRQLDDSIRMPGALTVVLVMRDDFYAQLASASPELLQSVSAGMVNVPASLTRSEAKDIVASPAARVGLGFEAGLVAQMVADLESLAGDQDDRQIPITVLPLLELALLQLWEHRAGGMLTHEGYQRIGRLSGSLTSRCDQSVAALDIAHRPIARRLLTALVRPADPERNIPPVRRQVPLDELRDLAADREQHDQSAVDAVLHALTTTTPLIVTRGQPGRPSAPPVAELIHDSLIRDWATLREWIDQDSRFLEWLRRADDQCRRWSSTTNKADLLRGSDLTEGLDWSSRRRLPSTTAAFLDASDRAADVRLRRTRLTIGTMAILLVVSATAAAVAVRQRQQAVVAQQISLSRQLAAQSRTLASANPELSGLLAAYAYRANPTNDALSALTSSYESVRPLRRTLTGHTDTIYSAAFSPDGKTLATGSVDQTVRLWDVATGTNLETLTGHTGPIWSVAFSPDGKTLATGSVDQSVRLWDVATGTHLRTLTGHTHAIWSVAFSPDGKTLATGGHDATVRLWEVATGAGRRILRGHTDAVWSLAFSPDGRTLASGGWDHMVRLWDVATGAGRRILAGHTDTVFAMRFSPNGSRLATGSRDNSVRLWNVATGTSSRIRTDQTGTLYTMAFSPSGRTLATSGQDNAVRLWDVATGAGLRSLSGHTNVIFSMAFSRDGTTLATGSQDNTVRMWDVATSTDDRTLTGHTDSVLALAFSPSGASLATGSADDSVRLWDVADGTSRRTLTGHTDVVYSLAFSPDGRTLATGSQDKTVRLWDVATGTGRRTLTHPNTVWSVRFSPDGTTLATGSTDTSVRLWDVATGAGRRTLAGHTDSVIAVAFSPDGKTLATGSADNTVRLWDVATGAGRRTLTGHTNTVYSVAFSPDGRTLATGGLDNTVRLWDVATGTDRQPLTGHTDTVYSVAFSPDGKTLATGSADQTVRLWDVAGGTSRRTLSGHPSAVWSVAFSPDGRTLATGSADNTVALWNTSVPDATTMIQQICAAVGHDLSADDLEAYLLDWDSGMACAH</sequence>
<feature type="repeat" description="WD" evidence="3">
    <location>
        <begin position="1188"/>
        <end position="1229"/>
    </location>
</feature>